<reference evidence="1 2" key="1">
    <citation type="submission" date="2016-10" db="EMBL/GenBank/DDBJ databases">
        <authorList>
            <person name="de Groot N.N."/>
        </authorList>
    </citation>
    <scope>NUCLEOTIDE SEQUENCE [LARGE SCALE GENOMIC DNA]</scope>
    <source>
        <strain evidence="1 2">L 420-91</strain>
    </source>
</reference>
<evidence type="ECO:0000313" key="1">
    <source>
        <dbReference type="EMBL" id="SDH06225.1"/>
    </source>
</evidence>
<protein>
    <submittedName>
        <fullName evidence="1">Uncharacterized protein</fullName>
    </submittedName>
</protein>
<sequence length="40" mass="4468">MAFTTRPGKVQPGTPPFEIPRYGILSTTTTQQFKNMVGIR</sequence>
<dbReference type="AlphaFoldDB" id="A0A1G7ZC76"/>
<accession>A0A1G7ZC76</accession>
<organism evidence="1 2">
    <name type="scientific">Aneurinibacillus thermoaerophilus</name>
    <dbReference type="NCBI Taxonomy" id="143495"/>
    <lineage>
        <taxon>Bacteria</taxon>
        <taxon>Bacillati</taxon>
        <taxon>Bacillota</taxon>
        <taxon>Bacilli</taxon>
        <taxon>Bacillales</taxon>
        <taxon>Paenibacillaceae</taxon>
        <taxon>Aneurinibacillus group</taxon>
        <taxon>Aneurinibacillus</taxon>
    </lineage>
</organism>
<proteinExistence type="predicted"/>
<evidence type="ECO:0000313" key="2">
    <source>
        <dbReference type="Proteomes" id="UP000198956"/>
    </source>
</evidence>
<name>A0A1G7ZC76_ANETH</name>
<dbReference type="EMBL" id="FNDE01000010">
    <property type="protein sequence ID" value="SDH06225.1"/>
    <property type="molecule type" value="Genomic_DNA"/>
</dbReference>
<dbReference type="Proteomes" id="UP000198956">
    <property type="component" value="Unassembled WGS sequence"/>
</dbReference>
<gene>
    <name evidence="1" type="ORF">SAMN04489735_101015</name>
</gene>
<dbReference type="RefSeq" id="WP_302846663.1">
    <property type="nucleotide sequence ID" value="NZ_FNDE01000010.1"/>
</dbReference>